<dbReference type="EMBL" id="AYZM01000134">
    <property type="protein sequence ID" value="KRN19975.1"/>
    <property type="molecule type" value="Genomic_DNA"/>
</dbReference>
<dbReference type="PANTHER" id="PTHR43355:SF2">
    <property type="entry name" value="FLAVIN REDUCTASE (NADPH)"/>
    <property type="match status" value="1"/>
</dbReference>
<dbReference type="GO" id="GO:0042602">
    <property type="term" value="F:riboflavin reductase (NADPH) activity"/>
    <property type="evidence" value="ECO:0007669"/>
    <property type="project" value="TreeGrafter"/>
</dbReference>
<reference evidence="2 3" key="1">
    <citation type="journal article" date="2015" name="Genome Announc.">
        <title>Expanding the biotechnology potential of lactobacilli through comparative genomics of 213 strains and associated genera.</title>
        <authorList>
            <person name="Sun Z."/>
            <person name="Harris H.M."/>
            <person name="McCann A."/>
            <person name="Guo C."/>
            <person name="Argimon S."/>
            <person name="Zhang W."/>
            <person name="Yang X."/>
            <person name="Jeffery I.B."/>
            <person name="Cooney J.C."/>
            <person name="Kagawa T.F."/>
            <person name="Liu W."/>
            <person name="Song Y."/>
            <person name="Salvetti E."/>
            <person name="Wrobel A."/>
            <person name="Rasinkangas P."/>
            <person name="Parkhill J."/>
            <person name="Rea M.C."/>
            <person name="O'Sullivan O."/>
            <person name="Ritari J."/>
            <person name="Douillard F.P."/>
            <person name="Paul Ross R."/>
            <person name="Yang R."/>
            <person name="Briner A.E."/>
            <person name="Felis G.E."/>
            <person name="de Vos W.M."/>
            <person name="Barrangou R."/>
            <person name="Klaenhammer T.R."/>
            <person name="Caufield P.W."/>
            <person name="Cui Y."/>
            <person name="Zhang H."/>
            <person name="O'Toole P.W."/>
        </authorList>
    </citation>
    <scope>NUCLEOTIDE SEQUENCE [LARGE SCALE GENOMIC DNA]</scope>
    <source>
        <strain evidence="2 3">DSM 23365</strain>
    </source>
</reference>
<dbReference type="STRING" id="1423804.FD14_GL001606"/>
<name>A0A0R2F3E6_9LACO</name>
<dbReference type="OrthoDB" id="9785372at2"/>
<dbReference type="InterPro" id="IPR016040">
    <property type="entry name" value="NAD(P)-bd_dom"/>
</dbReference>
<dbReference type="InterPro" id="IPR051606">
    <property type="entry name" value="Polyketide_Oxido-like"/>
</dbReference>
<dbReference type="RefSeq" id="WP_054736489.1">
    <property type="nucleotide sequence ID" value="NZ_AYZM01000134.1"/>
</dbReference>
<dbReference type="PANTHER" id="PTHR43355">
    <property type="entry name" value="FLAVIN REDUCTASE (NADPH)"/>
    <property type="match status" value="1"/>
</dbReference>
<evidence type="ECO:0000259" key="1">
    <source>
        <dbReference type="Pfam" id="PF13460"/>
    </source>
</evidence>
<evidence type="ECO:0000313" key="3">
    <source>
        <dbReference type="Proteomes" id="UP000051442"/>
    </source>
</evidence>
<accession>A0A0R2F3E6</accession>
<dbReference type="Gene3D" id="3.40.50.720">
    <property type="entry name" value="NAD(P)-binding Rossmann-like Domain"/>
    <property type="match status" value="1"/>
</dbReference>
<dbReference type="Pfam" id="PF13460">
    <property type="entry name" value="NAD_binding_10"/>
    <property type="match status" value="1"/>
</dbReference>
<dbReference type="GO" id="GO:0004074">
    <property type="term" value="F:biliverdin reductase [NAD(P)H] activity"/>
    <property type="evidence" value="ECO:0007669"/>
    <property type="project" value="TreeGrafter"/>
</dbReference>
<sequence>MKITIFGASGGIGQHAVKHALNAGYEVNAFVRHPEKVQVVNDRLHVIQGSIDNYTEVSAAIAGSDAVVWCVGIPMGRYDGYPSLDGHRVLLRAMKAQNISRLVDWGTPSIHFEKDTKSFITVVPGLIAGITLRHAKEEMQKIGDLLQESDVDFTLVRFMAPKNTVYTGEVKVGFGDVKMKLAISREDIGAFMIDQIQSDQYLRSMPIIGS</sequence>
<dbReference type="InterPro" id="IPR036291">
    <property type="entry name" value="NAD(P)-bd_dom_sf"/>
</dbReference>
<feature type="domain" description="NAD(P)-binding" evidence="1">
    <location>
        <begin position="7"/>
        <end position="198"/>
    </location>
</feature>
<evidence type="ECO:0000313" key="2">
    <source>
        <dbReference type="EMBL" id="KRN19975.1"/>
    </source>
</evidence>
<keyword evidence="3" id="KW-1185">Reference proteome</keyword>
<dbReference type="Proteomes" id="UP000051442">
    <property type="component" value="Unassembled WGS sequence"/>
</dbReference>
<dbReference type="PATRIC" id="fig|1423804.4.peg.1734"/>
<dbReference type="SUPFAM" id="SSF51735">
    <property type="entry name" value="NAD(P)-binding Rossmann-fold domains"/>
    <property type="match status" value="1"/>
</dbReference>
<proteinExistence type="predicted"/>
<dbReference type="AlphaFoldDB" id="A0A0R2F3E6"/>
<comment type="caution">
    <text evidence="2">The sequence shown here is derived from an EMBL/GenBank/DDBJ whole genome shotgun (WGS) entry which is preliminary data.</text>
</comment>
<protein>
    <recommendedName>
        <fullName evidence="1">NAD(P)-binding domain-containing protein</fullName>
    </recommendedName>
</protein>
<gene>
    <name evidence="2" type="ORF">FD14_GL001606</name>
</gene>
<organism evidence="2 3">
    <name type="scientific">Secundilactobacillus similis DSM 23365 = JCM 2765</name>
    <dbReference type="NCBI Taxonomy" id="1423804"/>
    <lineage>
        <taxon>Bacteria</taxon>
        <taxon>Bacillati</taxon>
        <taxon>Bacillota</taxon>
        <taxon>Bacilli</taxon>
        <taxon>Lactobacillales</taxon>
        <taxon>Lactobacillaceae</taxon>
        <taxon>Secundilactobacillus</taxon>
    </lineage>
</organism>